<evidence type="ECO:0000313" key="1">
    <source>
        <dbReference type="EMBL" id="XRP72921.1"/>
    </source>
</evidence>
<dbReference type="EMBL" id="CP130946">
    <property type="protein sequence ID" value="XRP72921.1"/>
    <property type="molecule type" value="Genomic_DNA"/>
</dbReference>
<organism evidence="1 2">
    <name type="scientific">Acidithiobacillus ferruginosus</name>
    <dbReference type="NCBI Taxonomy" id="3063951"/>
    <lineage>
        <taxon>Bacteria</taxon>
        <taxon>Pseudomonadati</taxon>
        <taxon>Pseudomonadota</taxon>
        <taxon>Acidithiobacillia</taxon>
        <taxon>Acidithiobacillales</taxon>
        <taxon>Acidithiobacillaceae</taxon>
        <taxon>Acidithiobacillus</taxon>
    </lineage>
</organism>
<evidence type="ECO:0000313" key="2">
    <source>
        <dbReference type="Proteomes" id="UP001196097"/>
    </source>
</evidence>
<sequence>MDWQDRMGRQANNSLCECTTIRHHGKTKGREEADFSEPGCLQQGIRDQCSSAISKATKIMGINQNKSRVTH</sequence>
<dbReference type="Proteomes" id="UP001196097">
    <property type="component" value="Chromosome"/>
</dbReference>
<accession>A0ACD5IIU5</accession>
<reference evidence="1 2" key="1">
    <citation type="journal article" date="2021" name="ISME J.">
        <title>Genomic evolution of the class Acidithiobacillia: deep-branching Proteobacteria living in extreme acidic conditions.</title>
        <authorList>
            <person name="Moya-Beltran A."/>
            <person name="Beard S."/>
            <person name="Rojas-Villalobos C."/>
            <person name="Issotta F."/>
            <person name="Gallardo Y."/>
            <person name="Ulloa R."/>
            <person name="Giaveno A."/>
            <person name="Degli Esposti M."/>
            <person name="Johnson D.B."/>
            <person name="Quatrini R."/>
        </authorList>
    </citation>
    <scope>NUCLEOTIDE SEQUENCE [LARGE SCALE GENOMIC DNA]</scope>
    <source>
        <strain evidence="1 2">CF3</strain>
    </source>
</reference>
<keyword evidence="2" id="KW-1185">Reference proteome</keyword>
<gene>
    <name evidence="1" type="ORF">HF292_014160</name>
</gene>
<proteinExistence type="predicted"/>
<name>A0ACD5IIU5_9PROT</name>
<protein>
    <submittedName>
        <fullName evidence="1">Uncharacterized protein</fullName>
    </submittedName>
</protein>